<comment type="caution">
    <text evidence="1">The sequence shown here is derived from an EMBL/GenBank/DDBJ whole genome shotgun (WGS) entry which is preliminary data.</text>
</comment>
<dbReference type="EMBL" id="AONC01000013">
    <property type="protein sequence ID" value="EXJ16308.1"/>
    <property type="molecule type" value="Genomic_DNA"/>
</dbReference>
<gene>
    <name evidence="1" type="ORF">D779_0450</name>
</gene>
<organism evidence="1 2">
    <name type="scientific">Imhoffiella purpurea</name>
    <dbReference type="NCBI Taxonomy" id="1249627"/>
    <lineage>
        <taxon>Bacteria</taxon>
        <taxon>Pseudomonadati</taxon>
        <taxon>Pseudomonadota</taxon>
        <taxon>Gammaproteobacteria</taxon>
        <taxon>Chromatiales</taxon>
        <taxon>Chromatiaceae</taxon>
        <taxon>Imhoffiella</taxon>
    </lineage>
</organism>
<keyword evidence="2" id="KW-1185">Reference proteome</keyword>
<reference evidence="1 2" key="1">
    <citation type="submission" date="2012-11" db="EMBL/GenBank/DDBJ databases">
        <title>Genome assembly of Thiorhodococcus sp. AK35.</title>
        <authorList>
            <person name="Nupur N."/>
            <person name="Khatri I."/>
            <person name="Subramanian S."/>
            <person name="Pinnaka A."/>
        </authorList>
    </citation>
    <scope>NUCLEOTIDE SEQUENCE [LARGE SCALE GENOMIC DNA]</scope>
    <source>
        <strain evidence="1 2">AK35</strain>
    </source>
</reference>
<dbReference type="Proteomes" id="UP000019460">
    <property type="component" value="Unassembled WGS sequence"/>
</dbReference>
<proteinExistence type="predicted"/>
<sequence length="55" mass="6089">MVLPLLGRGFVVGAMERDPTTDPVRYLAEEARDLGIIKRARKPKRQQSQAPLVSG</sequence>
<evidence type="ECO:0000313" key="1">
    <source>
        <dbReference type="EMBL" id="EXJ16308.1"/>
    </source>
</evidence>
<protein>
    <submittedName>
        <fullName evidence="1">Uncharacterized protein</fullName>
    </submittedName>
</protein>
<evidence type="ECO:0000313" key="2">
    <source>
        <dbReference type="Proteomes" id="UP000019460"/>
    </source>
</evidence>
<name>W9V9R3_9GAMM</name>
<dbReference type="AlphaFoldDB" id="W9V9R3"/>
<accession>W9V9R3</accession>